<keyword evidence="6" id="KW-0788">Thiol protease</keyword>
<dbReference type="PROSITE" id="PS00973">
    <property type="entry name" value="USP_2"/>
    <property type="match status" value="1"/>
</dbReference>
<feature type="compositionally biased region" description="Basic and acidic residues" evidence="7">
    <location>
        <begin position="726"/>
        <end position="736"/>
    </location>
</feature>
<dbReference type="InterPro" id="IPR025305">
    <property type="entry name" value="UCH_repeat_domain"/>
</dbReference>
<dbReference type="PANTHER" id="PTHR43982:SF6">
    <property type="entry name" value="UBIQUITIN CARBOXYL-TERMINAL HYDROLASE 2-RELATED"/>
    <property type="match status" value="1"/>
</dbReference>
<evidence type="ECO:0000256" key="3">
    <source>
        <dbReference type="ARBA" id="ARBA00022670"/>
    </source>
</evidence>
<feature type="region of interest" description="Disordered" evidence="7">
    <location>
        <begin position="726"/>
        <end position="758"/>
    </location>
</feature>
<keyword evidence="3 9" id="KW-0645">Protease</keyword>
<feature type="compositionally biased region" description="Basic and acidic residues" evidence="7">
    <location>
        <begin position="812"/>
        <end position="826"/>
    </location>
</feature>
<dbReference type="InterPro" id="IPR038765">
    <property type="entry name" value="Papain-like_cys_pep_sf"/>
</dbReference>
<proteinExistence type="predicted"/>
<feature type="compositionally biased region" description="Polar residues" evidence="7">
    <location>
        <begin position="746"/>
        <end position="756"/>
    </location>
</feature>
<comment type="caution">
    <text evidence="9">The sequence shown here is derived from an EMBL/GenBank/DDBJ whole genome shotgun (WGS) entry which is preliminary data.</text>
</comment>
<evidence type="ECO:0000256" key="7">
    <source>
        <dbReference type="SAM" id="MobiDB-lite"/>
    </source>
</evidence>
<dbReference type="GO" id="GO:0061136">
    <property type="term" value="P:regulation of proteasomal protein catabolic process"/>
    <property type="evidence" value="ECO:0007669"/>
    <property type="project" value="TreeGrafter"/>
</dbReference>
<evidence type="ECO:0000313" key="9">
    <source>
        <dbReference type="EMBL" id="KAF3004778.1"/>
    </source>
</evidence>
<dbReference type="AlphaFoldDB" id="A0A9P4TIA3"/>
<dbReference type="EC" id="3.4.19.12" evidence="2"/>
<dbReference type="Pfam" id="PF13446">
    <property type="entry name" value="RPT"/>
    <property type="match status" value="2"/>
</dbReference>
<dbReference type="PANTHER" id="PTHR43982">
    <property type="entry name" value="UBIQUITIN CARBOXYL-TERMINAL HYDROLASE"/>
    <property type="match status" value="1"/>
</dbReference>
<dbReference type="GO" id="GO:0043161">
    <property type="term" value="P:proteasome-mediated ubiquitin-dependent protein catabolic process"/>
    <property type="evidence" value="ECO:0007669"/>
    <property type="project" value="InterPro"/>
</dbReference>
<dbReference type="Pfam" id="PF00443">
    <property type="entry name" value="UCH"/>
    <property type="match status" value="1"/>
</dbReference>
<dbReference type="PROSITE" id="PS50235">
    <property type="entry name" value="USP_3"/>
    <property type="match status" value="1"/>
</dbReference>
<feature type="region of interest" description="Disordered" evidence="7">
    <location>
        <begin position="1169"/>
        <end position="1197"/>
    </location>
</feature>
<evidence type="ECO:0000259" key="8">
    <source>
        <dbReference type="PROSITE" id="PS50235"/>
    </source>
</evidence>
<gene>
    <name evidence="9" type="primary">UBP2</name>
    <name evidence="9" type="ORF">E8E13_002075</name>
</gene>
<name>A0A9P4TIA3_CURKU</name>
<reference evidence="9" key="1">
    <citation type="submission" date="2019-04" db="EMBL/GenBank/DDBJ databases">
        <title>Sequencing of skin fungus with MAO and IRED activity.</title>
        <authorList>
            <person name="Marsaioli A.J."/>
            <person name="Bonatto J.M.C."/>
            <person name="Reis Junior O."/>
        </authorList>
    </citation>
    <scope>NUCLEOTIDE SEQUENCE</scope>
    <source>
        <strain evidence="9">30M1</strain>
    </source>
</reference>
<dbReference type="SUPFAM" id="SSF54001">
    <property type="entry name" value="Cysteine proteinases"/>
    <property type="match status" value="1"/>
</dbReference>
<dbReference type="InterPro" id="IPR044635">
    <property type="entry name" value="UBP14-like"/>
</dbReference>
<keyword evidence="4" id="KW-0833">Ubl conjugation pathway</keyword>
<dbReference type="InterPro" id="IPR028889">
    <property type="entry name" value="USP"/>
</dbReference>
<sequence length="1209" mass="136324">MAPGKTAPRLLQDLLTYDPRREDRAGRNLLTSAPPEHNASRNGIPAVPRGNCRHTLVRKDEQSLLPVAGSADGLAYKVASYCSQCHWHIDVIVNFKDRGSRLCGRHNTEYPLHHFVYDGSETEAKTSLGSKYSPRSFSFHCTASPCATTVCLDFRPPSFTENDQDLLMNKAKLRRRFEESRKLIGEREGESMARSVDGPDFLDTFLRDSLNPVPGKNRIPLLNRKFAKTFLRDCDSILTQLGFQYIREETEDEDAPFTEAWNLPKPEEQQDPFQTNLRSKIQDARYELNSMILAFPESERQNVRHQPMYPVPSQGDIERILACHDYEKLAGRTRSTNSSEEDHPYYAALGALGDFADSLLSFAYRRQSEVDGDNAPYYLECFQDIAIGRNSESLQYEIAMLASQDTPNRRDIEQACRAFGLEPKHVSNLNILSDEFIIDQARSRFPDVSPAQREELRRHLRVIGNVRKSERIQREASESIDTYEEALSWLDLEPSTSDEFVRTMFSIKTGDNPACLESATKAVSVIAEHRNSDRLRQFLHEGTMTEPEMDLSEAYALFEISSMSDRQNVDLSVLQSSILVSPPNDQAKLEKAFALIQDDQAKNYSNKSEQPKQPGSRVNDYPLESWPVGCRNNGNTCYLNSVLQFLFTITPLRELVLNFDTYEQDNSPEALKNKKVGRAVVTLQRVVTAQKFVRELQSLFRLMINAPTDNVLPTKYLAELALCKTDSPETDSKAPDAESGAKNVLPNGQASASPTEGDTAAQITEVAMGEAKEAANDETETNESKQLVNGTSESDDKPTPPNRPPPIPPRPKAQEETKSKDDHIAESARQQDAAEVMGNIMDLISCAIRGDGLLPDGEQEDLIKNLFFSDVAVVRNTADKLEKTHELRNHHLISAGGRDRHLYAALDDDFGLSELEGGDHKYEFIAAAAPIQIINVRRLQFDREQKRQVRDNAQLSLEDILYLDRYLETTMTLPGDNLLKLRKAQWAKQRELQQLAARCKELQVTEVGDMDLADAVEETAMFTETFLKGIEQQMLDPLPTPPPEDLADVLHDRARMLKSELEQINASMTHLESDIDTVFREYRDHGYRLHAIFVHRGGTGSGHYLIYIKDFQNNIWREYNDETVKEKTEDRIFELGSGSLAAGSTGIVFVKEDKVELLTQAICREPKVEQEPETEAAEAAHKDVEMTDLPAPQTGYDGLEVIEGVDKSY</sequence>
<evidence type="ECO:0000313" key="10">
    <source>
        <dbReference type="Proteomes" id="UP000801428"/>
    </source>
</evidence>
<dbReference type="OrthoDB" id="2420415at2759"/>
<protein>
    <recommendedName>
        <fullName evidence="2">ubiquitinyl hydrolase 1</fullName>
        <ecNumber evidence="2">3.4.19.12</ecNumber>
    </recommendedName>
</protein>
<accession>A0A9P4TIA3</accession>
<evidence type="ECO:0000256" key="4">
    <source>
        <dbReference type="ARBA" id="ARBA00022786"/>
    </source>
</evidence>
<dbReference type="GO" id="GO:0004843">
    <property type="term" value="F:cysteine-type deubiquitinase activity"/>
    <property type="evidence" value="ECO:0007669"/>
    <property type="project" value="UniProtKB-EC"/>
</dbReference>
<dbReference type="EMBL" id="SWKU01000007">
    <property type="protein sequence ID" value="KAF3004778.1"/>
    <property type="molecule type" value="Genomic_DNA"/>
</dbReference>
<evidence type="ECO:0000256" key="2">
    <source>
        <dbReference type="ARBA" id="ARBA00012759"/>
    </source>
</evidence>
<dbReference type="Proteomes" id="UP000801428">
    <property type="component" value="Unassembled WGS sequence"/>
</dbReference>
<dbReference type="InterPro" id="IPR001394">
    <property type="entry name" value="Peptidase_C19_UCH"/>
</dbReference>
<feature type="region of interest" description="Disordered" evidence="7">
    <location>
        <begin position="770"/>
        <end position="832"/>
    </location>
</feature>
<evidence type="ECO:0000256" key="1">
    <source>
        <dbReference type="ARBA" id="ARBA00000707"/>
    </source>
</evidence>
<organism evidence="9 10">
    <name type="scientific">Curvularia kusanoi</name>
    <name type="common">Cochliobolus kusanoi</name>
    <dbReference type="NCBI Taxonomy" id="90978"/>
    <lineage>
        <taxon>Eukaryota</taxon>
        <taxon>Fungi</taxon>
        <taxon>Dikarya</taxon>
        <taxon>Ascomycota</taxon>
        <taxon>Pezizomycotina</taxon>
        <taxon>Dothideomycetes</taxon>
        <taxon>Pleosporomycetidae</taxon>
        <taxon>Pleosporales</taxon>
        <taxon>Pleosporineae</taxon>
        <taxon>Pleosporaceae</taxon>
        <taxon>Curvularia</taxon>
    </lineage>
</organism>
<evidence type="ECO:0000256" key="6">
    <source>
        <dbReference type="ARBA" id="ARBA00022807"/>
    </source>
</evidence>
<keyword evidence="5" id="KW-0378">Hydrolase</keyword>
<keyword evidence="10" id="KW-1185">Reference proteome</keyword>
<feature type="compositionally biased region" description="Pro residues" evidence="7">
    <location>
        <begin position="799"/>
        <end position="811"/>
    </location>
</feature>
<dbReference type="Gene3D" id="3.90.70.10">
    <property type="entry name" value="Cysteine proteinases"/>
    <property type="match status" value="1"/>
</dbReference>
<dbReference type="GO" id="GO:0070628">
    <property type="term" value="F:proteasome binding"/>
    <property type="evidence" value="ECO:0007669"/>
    <property type="project" value="TreeGrafter"/>
</dbReference>
<feature type="domain" description="USP" evidence="8">
    <location>
        <begin position="628"/>
        <end position="1153"/>
    </location>
</feature>
<dbReference type="GO" id="GO:0016579">
    <property type="term" value="P:protein deubiquitination"/>
    <property type="evidence" value="ECO:0007669"/>
    <property type="project" value="InterPro"/>
</dbReference>
<comment type="catalytic activity">
    <reaction evidence="1">
        <text>Thiol-dependent hydrolysis of ester, thioester, amide, peptide and isopeptide bonds formed by the C-terminal Gly of ubiquitin (a 76-residue protein attached to proteins as an intracellular targeting signal).</text>
        <dbReference type="EC" id="3.4.19.12"/>
    </reaction>
</comment>
<dbReference type="InterPro" id="IPR018200">
    <property type="entry name" value="USP_CS"/>
</dbReference>
<evidence type="ECO:0000256" key="5">
    <source>
        <dbReference type="ARBA" id="ARBA00022801"/>
    </source>
</evidence>